<sequence length="342" mass="38873">MDGSAEIKLYDNLLVLSGTKLLFENYVINDFDDRYHNVSSFGVEGQHQVFSQLVKLICSTTLPSVVKAQAIFIFANLFKVMSTRNVPTAILNIGESSFKNLYAQLLVFFGTENMLYEICHDHGQTPGQSNNIKSILVNDSNNIDPFSSLTDNIFSVTLIDLDTVKEGLGSLLDQCARLVSENGKIILYGSGKYDSESFNFSSMGNANIFQLNSDGYVISIDILEKENSSYNNEFKEQVLGLIQTLNSELLTLMQYIMSNHPTSNNYLWHNAVDTSIKIVAQIEELITQTYMIFNNKDLKFQTNEVKNALLDFKYEAYLNRKDYDFFQSTLFDCYNNWVDCIH</sequence>
<evidence type="ECO:0000313" key="1">
    <source>
        <dbReference type="EMBL" id="NOJ70685.1"/>
    </source>
</evidence>
<dbReference type="RefSeq" id="WP_171416215.1">
    <property type="nucleotide sequence ID" value="NZ_JABFOR010000008.1"/>
</dbReference>
<organism evidence="1 2">
    <name type="scientific">Paenibacillus alvei</name>
    <name type="common">Bacillus alvei</name>
    <dbReference type="NCBI Taxonomy" id="44250"/>
    <lineage>
        <taxon>Bacteria</taxon>
        <taxon>Bacillati</taxon>
        <taxon>Bacillota</taxon>
        <taxon>Bacilli</taxon>
        <taxon>Bacillales</taxon>
        <taxon>Paenibacillaceae</taxon>
        <taxon>Paenibacillus</taxon>
    </lineage>
</organism>
<evidence type="ECO:0000313" key="2">
    <source>
        <dbReference type="Proteomes" id="UP000552038"/>
    </source>
</evidence>
<protein>
    <submittedName>
        <fullName evidence="1">Uncharacterized protein</fullName>
    </submittedName>
</protein>
<proteinExistence type="predicted"/>
<name>A0AAP6ZXG4_PAEAL</name>
<gene>
    <name evidence="1" type="ORF">HMI46_08975</name>
</gene>
<reference evidence="1 2" key="1">
    <citation type="submission" date="2020-05" db="EMBL/GenBank/DDBJ databases">
        <title>Whole genome sequencing and identification of novel metabolites from Paenibacillus alvei strain JR949.</title>
        <authorList>
            <person name="Rajendhran J."/>
            <person name="Sree Pranav P."/>
            <person name="Mahalakshmi B."/>
            <person name="Karthikeyan R."/>
        </authorList>
    </citation>
    <scope>NUCLEOTIDE SEQUENCE [LARGE SCALE GENOMIC DNA]</scope>
    <source>
        <strain evidence="1 2">JR949</strain>
    </source>
</reference>
<dbReference type="AlphaFoldDB" id="A0AAP6ZXG4"/>
<dbReference type="Proteomes" id="UP000552038">
    <property type="component" value="Unassembled WGS sequence"/>
</dbReference>
<dbReference type="EMBL" id="JABFOR010000008">
    <property type="protein sequence ID" value="NOJ70685.1"/>
    <property type="molecule type" value="Genomic_DNA"/>
</dbReference>
<accession>A0AAP6ZXG4</accession>
<comment type="caution">
    <text evidence="1">The sequence shown here is derived from an EMBL/GenBank/DDBJ whole genome shotgun (WGS) entry which is preliminary data.</text>
</comment>